<proteinExistence type="predicted"/>
<dbReference type="InParanoid" id="K1PKU9"/>
<evidence type="ECO:0008006" key="2">
    <source>
        <dbReference type="Google" id="ProtNLM"/>
    </source>
</evidence>
<dbReference type="Gene3D" id="2.10.22.10">
    <property type="entry name" value="Antistasin, domain 1"/>
    <property type="match status" value="1"/>
</dbReference>
<reference evidence="1" key="1">
    <citation type="journal article" date="2012" name="Nature">
        <title>The oyster genome reveals stress adaptation and complexity of shell formation.</title>
        <authorList>
            <person name="Zhang G."/>
            <person name="Fang X."/>
            <person name="Guo X."/>
            <person name="Li L."/>
            <person name="Luo R."/>
            <person name="Xu F."/>
            <person name="Yang P."/>
            <person name="Zhang L."/>
            <person name="Wang X."/>
            <person name="Qi H."/>
            <person name="Xiong Z."/>
            <person name="Que H."/>
            <person name="Xie Y."/>
            <person name="Holland P.W."/>
            <person name="Paps J."/>
            <person name="Zhu Y."/>
            <person name="Wu F."/>
            <person name="Chen Y."/>
            <person name="Wang J."/>
            <person name="Peng C."/>
            <person name="Meng J."/>
            <person name="Yang L."/>
            <person name="Liu J."/>
            <person name="Wen B."/>
            <person name="Zhang N."/>
            <person name="Huang Z."/>
            <person name="Zhu Q."/>
            <person name="Feng Y."/>
            <person name="Mount A."/>
            <person name="Hedgecock D."/>
            <person name="Xu Z."/>
            <person name="Liu Y."/>
            <person name="Domazet-Loso T."/>
            <person name="Du Y."/>
            <person name="Sun X."/>
            <person name="Zhang S."/>
            <person name="Liu B."/>
            <person name="Cheng P."/>
            <person name="Jiang X."/>
            <person name="Li J."/>
            <person name="Fan D."/>
            <person name="Wang W."/>
            <person name="Fu W."/>
            <person name="Wang T."/>
            <person name="Wang B."/>
            <person name="Zhang J."/>
            <person name="Peng Z."/>
            <person name="Li Y."/>
            <person name="Li N."/>
            <person name="Wang J."/>
            <person name="Chen M."/>
            <person name="He Y."/>
            <person name="Tan F."/>
            <person name="Song X."/>
            <person name="Zheng Q."/>
            <person name="Huang R."/>
            <person name="Yang H."/>
            <person name="Du X."/>
            <person name="Chen L."/>
            <person name="Yang M."/>
            <person name="Gaffney P.M."/>
            <person name="Wang S."/>
            <person name="Luo L."/>
            <person name="She Z."/>
            <person name="Ming Y."/>
            <person name="Huang W."/>
            <person name="Zhang S."/>
            <person name="Huang B."/>
            <person name="Zhang Y."/>
            <person name="Qu T."/>
            <person name="Ni P."/>
            <person name="Miao G."/>
            <person name="Wang J."/>
            <person name="Wang Q."/>
            <person name="Steinberg C.E."/>
            <person name="Wang H."/>
            <person name="Li N."/>
            <person name="Qian L."/>
            <person name="Zhang G."/>
            <person name="Li Y."/>
            <person name="Yang H."/>
            <person name="Liu X."/>
            <person name="Wang J."/>
            <person name="Yin Y."/>
            <person name="Wang J."/>
        </authorList>
    </citation>
    <scope>NUCLEOTIDE SEQUENCE [LARGE SCALE GENOMIC DNA]</scope>
    <source>
        <strain evidence="1">05x7-T-G4-1.051#20</strain>
    </source>
</reference>
<organism evidence="1">
    <name type="scientific">Magallana gigas</name>
    <name type="common">Pacific oyster</name>
    <name type="synonym">Crassostrea gigas</name>
    <dbReference type="NCBI Taxonomy" id="29159"/>
    <lineage>
        <taxon>Eukaryota</taxon>
        <taxon>Metazoa</taxon>
        <taxon>Spiralia</taxon>
        <taxon>Lophotrochozoa</taxon>
        <taxon>Mollusca</taxon>
        <taxon>Bivalvia</taxon>
        <taxon>Autobranchia</taxon>
        <taxon>Pteriomorphia</taxon>
        <taxon>Ostreida</taxon>
        <taxon>Ostreoidea</taxon>
        <taxon>Ostreidae</taxon>
        <taxon>Magallana</taxon>
    </lineage>
</organism>
<protein>
    <recommendedName>
        <fullName evidence="2">Antistasin-like domain-containing protein</fullName>
    </recommendedName>
</protein>
<gene>
    <name evidence="1" type="ORF">CGI_10014819</name>
</gene>
<name>K1PKU9_MAGGI</name>
<evidence type="ECO:0000313" key="1">
    <source>
        <dbReference type="EMBL" id="EKC24697.1"/>
    </source>
</evidence>
<dbReference type="EMBL" id="JH816680">
    <property type="protein sequence ID" value="EKC24697.1"/>
    <property type="molecule type" value="Genomic_DNA"/>
</dbReference>
<accession>K1PKU9</accession>
<sequence>MGVVLATSVGQTDVPRVTVPYPQVDCVTSFSCPTSCEVGYKCGVDGCPTCECLVGYVQPQTTLPKQTETVNVTGGSKCHGCDVIPQIVSYVKPRPQTQTVYVKNPNDCYNCEPPGEPQLVSYVRPRPQTEAVCVTGSTDCNGCEKPHTYYVQKPSTQTVYVQKPETEHTGIPAYVDRPRPQTVLVTQISGCHNSNTCGSKVPDTEHTGIPFYVDRPPPQKQTVVVTQTQTNTKCHYSNTCGSSQYVTGSGGVILGVLTGGSSYSIGLTGGGGSYYNIGSTVGSGSGTSLTHGGGGTPFGISGGSAVYSNGFVLTDTGSGESCH</sequence>
<dbReference type="HOGENOM" id="CLU_861219_0_0_1"/>
<dbReference type="AlphaFoldDB" id="K1PKU9"/>